<organism evidence="1 2">
    <name type="scientific">Rhododendron molle</name>
    <name type="common">Chinese azalea</name>
    <name type="synonym">Azalea mollis</name>
    <dbReference type="NCBI Taxonomy" id="49168"/>
    <lineage>
        <taxon>Eukaryota</taxon>
        <taxon>Viridiplantae</taxon>
        <taxon>Streptophyta</taxon>
        <taxon>Embryophyta</taxon>
        <taxon>Tracheophyta</taxon>
        <taxon>Spermatophyta</taxon>
        <taxon>Magnoliopsida</taxon>
        <taxon>eudicotyledons</taxon>
        <taxon>Gunneridae</taxon>
        <taxon>Pentapetalae</taxon>
        <taxon>asterids</taxon>
        <taxon>Ericales</taxon>
        <taxon>Ericaceae</taxon>
        <taxon>Ericoideae</taxon>
        <taxon>Rhodoreae</taxon>
        <taxon>Rhododendron</taxon>
    </lineage>
</organism>
<evidence type="ECO:0000313" key="1">
    <source>
        <dbReference type="EMBL" id="KAI8553780.1"/>
    </source>
</evidence>
<dbReference type="Proteomes" id="UP001062846">
    <property type="component" value="Chromosome 5"/>
</dbReference>
<protein>
    <submittedName>
        <fullName evidence="1">Uncharacterized protein</fullName>
    </submittedName>
</protein>
<name>A0ACC0NKR2_RHOML</name>
<gene>
    <name evidence="1" type="ORF">RHMOL_Rhmol05G0043000</name>
</gene>
<sequence length="154" mass="17366">MLYILIPSGSFLPFLEDFVVCELIEQQQKSFKLLVAGSRAAKIDSRCYIAMKYWNVMIFVQITATLALREELTSVERRAEEERAAHNSTKMAAMERQVELEHRAMEASTALARIQDIDKMHSPQNYCHDPDTSLKVLATGPQQSAGETITKATT</sequence>
<evidence type="ECO:0000313" key="2">
    <source>
        <dbReference type="Proteomes" id="UP001062846"/>
    </source>
</evidence>
<dbReference type="EMBL" id="CM046392">
    <property type="protein sequence ID" value="KAI8553780.1"/>
    <property type="molecule type" value="Genomic_DNA"/>
</dbReference>
<comment type="caution">
    <text evidence="1">The sequence shown here is derived from an EMBL/GenBank/DDBJ whole genome shotgun (WGS) entry which is preliminary data.</text>
</comment>
<keyword evidence="2" id="KW-1185">Reference proteome</keyword>
<proteinExistence type="predicted"/>
<reference evidence="1" key="1">
    <citation type="submission" date="2022-02" db="EMBL/GenBank/DDBJ databases">
        <title>Plant Genome Project.</title>
        <authorList>
            <person name="Zhang R.-G."/>
        </authorList>
    </citation>
    <scope>NUCLEOTIDE SEQUENCE</scope>
    <source>
        <strain evidence="1">AT1</strain>
    </source>
</reference>
<accession>A0ACC0NKR2</accession>